<dbReference type="Pfam" id="PF00135">
    <property type="entry name" value="COesterase"/>
    <property type="match status" value="1"/>
</dbReference>
<name>A0A0N4UM54_DRAME</name>
<protein>
    <submittedName>
        <fullName evidence="5">COesterase domain-containing protein</fullName>
    </submittedName>
</protein>
<dbReference type="PANTHER" id="PTHR44590:SF3">
    <property type="entry name" value="CARBOXYLESTERASE TYPE B DOMAIN-CONTAINING PROTEIN"/>
    <property type="match status" value="1"/>
</dbReference>
<dbReference type="STRING" id="318479.A0A0N4UM54"/>
<proteinExistence type="predicted"/>
<dbReference type="OrthoDB" id="19653at2759"/>
<evidence type="ECO:0000313" key="2">
    <source>
        <dbReference type="EMBL" id="VDN52782.1"/>
    </source>
</evidence>
<dbReference type="InterPro" id="IPR029058">
    <property type="entry name" value="AB_hydrolase_fold"/>
</dbReference>
<reference evidence="2 4" key="2">
    <citation type="submission" date="2018-11" db="EMBL/GenBank/DDBJ databases">
        <authorList>
            <consortium name="Pathogen Informatics"/>
        </authorList>
    </citation>
    <scope>NUCLEOTIDE SEQUENCE [LARGE SCALE GENOMIC DNA]</scope>
</reference>
<keyword evidence="4" id="KW-1185">Reference proteome</keyword>
<dbReference type="EMBL" id="UYYG01000078">
    <property type="protein sequence ID" value="VDN52782.1"/>
    <property type="molecule type" value="Genomic_DNA"/>
</dbReference>
<dbReference type="SUPFAM" id="SSF53474">
    <property type="entry name" value="alpha/beta-Hydrolases"/>
    <property type="match status" value="1"/>
</dbReference>
<dbReference type="Proteomes" id="UP000274756">
    <property type="component" value="Unassembled WGS sequence"/>
</dbReference>
<dbReference type="Gene3D" id="3.40.50.1820">
    <property type="entry name" value="alpha/beta hydrolase"/>
    <property type="match status" value="1"/>
</dbReference>
<dbReference type="Proteomes" id="UP000038040">
    <property type="component" value="Unplaced"/>
</dbReference>
<reference evidence="5" key="1">
    <citation type="submission" date="2017-02" db="UniProtKB">
        <authorList>
            <consortium name="WormBaseParasite"/>
        </authorList>
    </citation>
    <scope>IDENTIFICATION</scope>
</reference>
<evidence type="ECO:0000259" key="1">
    <source>
        <dbReference type="Pfam" id="PF00135"/>
    </source>
</evidence>
<gene>
    <name evidence="2" type="ORF">DME_LOCUS2755</name>
</gene>
<dbReference type="AlphaFoldDB" id="A0A0N4UM54"/>
<organism evidence="3 5">
    <name type="scientific">Dracunculus medinensis</name>
    <name type="common">Guinea worm</name>
    <dbReference type="NCBI Taxonomy" id="318479"/>
    <lineage>
        <taxon>Eukaryota</taxon>
        <taxon>Metazoa</taxon>
        <taxon>Ecdysozoa</taxon>
        <taxon>Nematoda</taxon>
        <taxon>Chromadorea</taxon>
        <taxon>Rhabditida</taxon>
        <taxon>Spirurina</taxon>
        <taxon>Dracunculoidea</taxon>
        <taxon>Dracunculidae</taxon>
        <taxon>Dracunculus</taxon>
    </lineage>
</organism>
<dbReference type="WBParaSite" id="DME_0000890901-mRNA-1">
    <property type="protein sequence ID" value="DME_0000890901-mRNA-1"/>
    <property type="gene ID" value="DME_0000890901"/>
</dbReference>
<sequence length="151" mass="17376">MILSDITNNYGCSVYANKTAERGENVYLYLMRYFNPSTYNFIRSSMPFKAATHGIELIYSLGANIFVAPFCKKKEDIKVSNYVTKLWTNFVKSGDPNVDTDAANENLGFIWEPVSPYREGPYLTIDTVPYLRSNFMDGRMRKLHTIFSSLY</sequence>
<evidence type="ECO:0000313" key="5">
    <source>
        <dbReference type="WBParaSite" id="DME_0000890901-mRNA-1"/>
    </source>
</evidence>
<dbReference type="InterPro" id="IPR002018">
    <property type="entry name" value="CarbesteraseB"/>
</dbReference>
<evidence type="ECO:0000313" key="4">
    <source>
        <dbReference type="Proteomes" id="UP000274756"/>
    </source>
</evidence>
<dbReference type="PANTHER" id="PTHR44590">
    <property type="entry name" value="CARBOXYLIC ESTER HYDROLASE-RELATED"/>
    <property type="match status" value="1"/>
</dbReference>
<accession>A0A0N4UM54</accession>
<evidence type="ECO:0000313" key="3">
    <source>
        <dbReference type="Proteomes" id="UP000038040"/>
    </source>
</evidence>
<feature type="domain" description="Carboxylesterase type B" evidence="1">
    <location>
        <begin position="2"/>
        <end position="129"/>
    </location>
</feature>